<dbReference type="Proteomes" id="UP000257074">
    <property type="component" value="Unassembled WGS sequence"/>
</dbReference>
<accession>A0A133L4C1</accession>
<gene>
    <name evidence="1" type="ORF">CE169_12575</name>
</gene>
<name>A0A133L4C1_BIFLN</name>
<proteinExistence type="predicted"/>
<reference evidence="1 2" key="1">
    <citation type="journal article" date="2017" name="Anaerobe">
        <title>Quantification, isolation and characterization of Bifidobacterium from the vaginal microbiomes of reproductive aged women.</title>
        <authorList>
            <person name="Freitas A.C."/>
            <person name="Hill J.E."/>
        </authorList>
    </citation>
    <scope>NUCLEOTIDE SEQUENCE [LARGE SCALE GENOMIC DNA]</scope>
    <source>
        <strain evidence="1 2">N6D05</strain>
    </source>
</reference>
<evidence type="ECO:0000313" key="1">
    <source>
        <dbReference type="EMBL" id="RDX01605.1"/>
    </source>
</evidence>
<comment type="caution">
    <text evidence="1">The sequence shown here is derived from an EMBL/GenBank/DDBJ whole genome shotgun (WGS) entry which is preliminary data.</text>
</comment>
<dbReference type="EMBL" id="NJNR01000134">
    <property type="protein sequence ID" value="RDX01605.1"/>
    <property type="molecule type" value="Genomic_DNA"/>
</dbReference>
<organism evidence="1 2">
    <name type="scientific">Bifidobacterium longum</name>
    <dbReference type="NCBI Taxonomy" id="216816"/>
    <lineage>
        <taxon>Bacteria</taxon>
        <taxon>Bacillati</taxon>
        <taxon>Actinomycetota</taxon>
        <taxon>Actinomycetes</taxon>
        <taxon>Bifidobacteriales</taxon>
        <taxon>Bifidobacteriaceae</taxon>
        <taxon>Bifidobacterium</taxon>
    </lineage>
</organism>
<sequence length="181" mass="20796">MVRQMTSAEDYPDHVDDAEQLLRAVLTRHHIERIPLPDGTLRLRISRDFFLPFRSDEIGLSAFRELAGKDTIRRHADSMFSYCGFGRTQCADMREIDAEVEAAPIPKAPEHANIDLSGLLTEEDIRLYQAASEATPHGKIRPVNPHACRKVYAVLDLLRERFTVEWDPESKGYRKAIRRPR</sequence>
<dbReference type="AlphaFoldDB" id="A0A133L4C1"/>
<protein>
    <submittedName>
        <fullName evidence="1">Uncharacterized protein</fullName>
    </submittedName>
</protein>
<evidence type="ECO:0000313" key="2">
    <source>
        <dbReference type="Proteomes" id="UP000257074"/>
    </source>
</evidence>